<keyword evidence="3" id="KW-0808">Transferase</keyword>
<evidence type="ECO:0000313" key="6">
    <source>
        <dbReference type="Proteomes" id="UP000825134"/>
    </source>
</evidence>
<dbReference type="InterPro" id="IPR053888">
    <property type="entry name" value="MRM3-like_sub_bind"/>
</dbReference>
<dbReference type="PANTHER" id="PTHR43191">
    <property type="entry name" value="RRNA METHYLTRANSFERASE 3"/>
    <property type="match status" value="1"/>
</dbReference>
<accession>A0AAQ0ELB3</accession>
<sequence>MEFIGKNNVRVKAALALKRQRARNSPYFLLEGFREIHRALISGYRCLYVFCGESIAEKERNFDKELSSLGIEKFSCSKEVLERLSFKEHPDHFIAVFEKKQLSCQEFLRFRRKNQQPFYLIVEQAEKPGNIGALLRIADGAGVDGVILCDPVVDLYNPNVIRSSLGTVFTVPVWQASLGEVLALVREQEWKIFTTTPSAQTIYFDQNFCQPLAVVFGSEKDGLSSSWLDGSFCSIALPMLGKADSLNLSSSVAAVAYEIVRQRST</sequence>
<reference evidence="5" key="1">
    <citation type="journal article" date="2021" name="Front. Microbiol.">
        <title>Generation of Tetracycline and Rifamycin Resistant Chlamydia Suis Recombinants.</title>
        <authorList>
            <person name="Marti H."/>
            <person name="Bommana S."/>
            <person name="Read T.D."/>
            <person name="Pesch T."/>
            <person name="Prahauser B."/>
            <person name="Dean D."/>
            <person name="Borel N."/>
        </authorList>
    </citation>
    <scope>NUCLEOTIDE SEQUENCE</scope>
    <source>
        <strain evidence="5">208.1</strain>
    </source>
</reference>
<dbReference type="InterPro" id="IPR013123">
    <property type="entry name" value="SpoU_subst-bd"/>
</dbReference>
<keyword evidence="2 5" id="KW-0489">Methyltransferase</keyword>
<evidence type="ECO:0000259" key="4">
    <source>
        <dbReference type="SMART" id="SM00967"/>
    </source>
</evidence>
<comment type="similarity">
    <text evidence="1">Belongs to the class IV-like SAM-binding methyltransferase superfamily. RNA methyltransferase TrmH family.</text>
</comment>
<dbReference type="GO" id="GO:0008173">
    <property type="term" value="F:RNA methyltransferase activity"/>
    <property type="evidence" value="ECO:0007669"/>
    <property type="project" value="InterPro"/>
</dbReference>
<dbReference type="Proteomes" id="UP000825134">
    <property type="component" value="Chromosome"/>
</dbReference>
<dbReference type="InterPro" id="IPR051259">
    <property type="entry name" value="rRNA_Methyltransferase"/>
</dbReference>
<dbReference type="Pfam" id="PF22435">
    <property type="entry name" value="MRM3-like_sub_bind"/>
    <property type="match status" value="1"/>
</dbReference>
<dbReference type="SUPFAM" id="SSF75217">
    <property type="entry name" value="alpha/beta knot"/>
    <property type="match status" value="1"/>
</dbReference>
<feature type="domain" description="RNA 2-O ribose methyltransferase substrate binding" evidence="4">
    <location>
        <begin position="29"/>
        <end position="103"/>
    </location>
</feature>
<dbReference type="InterPro" id="IPR029064">
    <property type="entry name" value="Ribosomal_eL30-like_sf"/>
</dbReference>
<dbReference type="RefSeq" id="WP_080132469.1">
    <property type="nucleotide sequence ID" value="NZ_CP063063.1"/>
</dbReference>
<dbReference type="AlphaFoldDB" id="A0AAQ0ELB3"/>
<dbReference type="InterPro" id="IPR029026">
    <property type="entry name" value="tRNA_m1G_MTases_N"/>
</dbReference>
<dbReference type="SMART" id="SM00967">
    <property type="entry name" value="SpoU_sub_bind"/>
    <property type="match status" value="1"/>
</dbReference>
<evidence type="ECO:0000256" key="1">
    <source>
        <dbReference type="ARBA" id="ARBA00007228"/>
    </source>
</evidence>
<dbReference type="Gene3D" id="3.40.1280.10">
    <property type="match status" value="1"/>
</dbReference>
<dbReference type="GO" id="GO:0032259">
    <property type="term" value="P:methylation"/>
    <property type="evidence" value="ECO:0007669"/>
    <property type="project" value="UniProtKB-KW"/>
</dbReference>
<dbReference type="EMBL" id="CP063185">
    <property type="protein sequence ID" value="QYC74387.1"/>
    <property type="molecule type" value="Genomic_DNA"/>
</dbReference>
<organism evidence="5 6">
    <name type="scientific">Chlamydia suis</name>
    <dbReference type="NCBI Taxonomy" id="83559"/>
    <lineage>
        <taxon>Bacteria</taxon>
        <taxon>Pseudomonadati</taxon>
        <taxon>Chlamydiota</taxon>
        <taxon>Chlamydiia</taxon>
        <taxon>Chlamydiales</taxon>
        <taxon>Chlamydiaceae</taxon>
        <taxon>Chlamydia/Chlamydophila group</taxon>
        <taxon>Chlamydia</taxon>
    </lineage>
</organism>
<dbReference type="PANTHER" id="PTHR43191:SF2">
    <property type="entry name" value="RRNA METHYLTRANSFERASE 3, MITOCHONDRIAL"/>
    <property type="match status" value="1"/>
</dbReference>
<dbReference type="SUPFAM" id="SSF55315">
    <property type="entry name" value="L30e-like"/>
    <property type="match status" value="1"/>
</dbReference>
<evidence type="ECO:0000256" key="2">
    <source>
        <dbReference type="ARBA" id="ARBA00022603"/>
    </source>
</evidence>
<dbReference type="GO" id="GO:0003723">
    <property type="term" value="F:RNA binding"/>
    <property type="evidence" value="ECO:0007669"/>
    <property type="project" value="InterPro"/>
</dbReference>
<name>A0AAQ0ELB3_9CHLA</name>
<dbReference type="InterPro" id="IPR001537">
    <property type="entry name" value="SpoU_MeTrfase"/>
</dbReference>
<dbReference type="CDD" id="cd18104">
    <property type="entry name" value="SpoU-like_RNA-MTase"/>
    <property type="match status" value="1"/>
</dbReference>
<dbReference type="Pfam" id="PF00588">
    <property type="entry name" value="SpoU_methylase"/>
    <property type="match status" value="1"/>
</dbReference>
<dbReference type="InterPro" id="IPR029028">
    <property type="entry name" value="Alpha/beta_knot_MTases"/>
</dbReference>
<evidence type="ECO:0000313" key="5">
    <source>
        <dbReference type="EMBL" id="QYC74387.1"/>
    </source>
</evidence>
<dbReference type="GO" id="GO:0005737">
    <property type="term" value="C:cytoplasm"/>
    <property type="evidence" value="ECO:0007669"/>
    <property type="project" value="UniProtKB-ARBA"/>
</dbReference>
<dbReference type="Gene3D" id="3.30.1330.30">
    <property type="match status" value="1"/>
</dbReference>
<protein>
    <submittedName>
        <fullName evidence="5">RNA methyltransferase</fullName>
    </submittedName>
</protein>
<dbReference type="GO" id="GO:0006396">
    <property type="term" value="P:RNA processing"/>
    <property type="evidence" value="ECO:0007669"/>
    <property type="project" value="InterPro"/>
</dbReference>
<gene>
    <name evidence="5" type="ORF">INQ84_04785</name>
</gene>
<proteinExistence type="inferred from homology"/>
<evidence type="ECO:0000256" key="3">
    <source>
        <dbReference type="ARBA" id="ARBA00022679"/>
    </source>
</evidence>